<evidence type="ECO:0000259" key="3">
    <source>
        <dbReference type="PROSITE" id="PS50893"/>
    </source>
</evidence>
<dbReference type="InterPro" id="IPR027417">
    <property type="entry name" value="P-loop_NTPase"/>
</dbReference>
<dbReference type="EMBL" id="CP036526">
    <property type="protein sequence ID" value="QDT10077.1"/>
    <property type="molecule type" value="Genomic_DNA"/>
</dbReference>
<dbReference type="PROSITE" id="PS50893">
    <property type="entry name" value="ABC_TRANSPORTER_2"/>
    <property type="match status" value="1"/>
</dbReference>
<dbReference type="SUPFAM" id="SSF52540">
    <property type="entry name" value="P-loop containing nucleoside triphosphate hydrolases"/>
    <property type="match status" value="1"/>
</dbReference>
<evidence type="ECO:0000313" key="5">
    <source>
        <dbReference type="Proteomes" id="UP000319817"/>
    </source>
</evidence>
<gene>
    <name evidence="4" type="primary">ytrB_1</name>
    <name evidence="4" type="ORF">K239x_20310</name>
</gene>
<organism evidence="4 5">
    <name type="scientific">Stieleria marina</name>
    <dbReference type="NCBI Taxonomy" id="1930275"/>
    <lineage>
        <taxon>Bacteria</taxon>
        <taxon>Pseudomonadati</taxon>
        <taxon>Planctomycetota</taxon>
        <taxon>Planctomycetia</taxon>
        <taxon>Pirellulales</taxon>
        <taxon>Pirellulaceae</taxon>
        <taxon>Stieleria</taxon>
    </lineage>
</organism>
<dbReference type="InterPro" id="IPR003593">
    <property type="entry name" value="AAA+_ATPase"/>
</dbReference>
<dbReference type="GO" id="GO:0016887">
    <property type="term" value="F:ATP hydrolysis activity"/>
    <property type="evidence" value="ECO:0007669"/>
    <property type="project" value="InterPro"/>
</dbReference>
<dbReference type="RefSeq" id="WP_145417614.1">
    <property type="nucleotide sequence ID" value="NZ_CP036526.1"/>
</dbReference>
<dbReference type="GO" id="GO:0005524">
    <property type="term" value="F:ATP binding"/>
    <property type="evidence" value="ECO:0007669"/>
    <property type="project" value="UniProtKB-KW"/>
</dbReference>
<accession>A0A517NSG2</accession>
<evidence type="ECO:0000256" key="1">
    <source>
        <dbReference type="ARBA" id="ARBA00022741"/>
    </source>
</evidence>
<dbReference type="PANTHER" id="PTHR43158">
    <property type="entry name" value="SKFA PEPTIDE EXPORT ATP-BINDING PROTEIN SKFE"/>
    <property type="match status" value="1"/>
</dbReference>
<dbReference type="PROSITE" id="PS00211">
    <property type="entry name" value="ABC_TRANSPORTER_1"/>
    <property type="match status" value="1"/>
</dbReference>
<dbReference type="InterPro" id="IPR017871">
    <property type="entry name" value="ABC_transporter-like_CS"/>
</dbReference>
<keyword evidence="2 4" id="KW-0067">ATP-binding</keyword>
<dbReference type="SMART" id="SM00382">
    <property type="entry name" value="AAA"/>
    <property type="match status" value="1"/>
</dbReference>
<proteinExistence type="predicted"/>
<dbReference type="AlphaFoldDB" id="A0A517NSG2"/>
<keyword evidence="1" id="KW-0547">Nucleotide-binding</keyword>
<dbReference type="InterPro" id="IPR003439">
    <property type="entry name" value="ABC_transporter-like_ATP-bd"/>
</dbReference>
<name>A0A517NSG2_9BACT</name>
<dbReference type="Pfam" id="PF00005">
    <property type="entry name" value="ABC_tran"/>
    <property type="match status" value="1"/>
</dbReference>
<evidence type="ECO:0000256" key="2">
    <source>
        <dbReference type="ARBA" id="ARBA00022840"/>
    </source>
</evidence>
<dbReference type="CDD" id="cd03230">
    <property type="entry name" value="ABC_DR_subfamily_A"/>
    <property type="match status" value="1"/>
</dbReference>
<reference evidence="4 5" key="1">
    <citation type="submission" date="2019-02" db="EMBL/GenBank/DDBJ databases">
        <title>Deep-cultivation of Planctomycetes and their phenomic and genomic characterization uncovers novel biology.</title>
        <authorList>
            <person name="Wiegand S."/>
            <person name="Jogler M."/>
            <person name="Boedeker C."/>
            <person name="Pinto D."/>
            <person name="Vollmers J."/>
            <person name="Rivas-Marin E."/>
            <person name="Kohn T."/>
            <person name="Peeters S.H."/>
            <person name="Heuer A."/>
            <person name="Rast P."/>
            <person name="Oberbeckmann S."/>
            <person name="Bunk B."/>
            <person name="Jeske O."/>
            <person name="Meyerdierks A."/>
            <person name="Storesund J.E."/>
            <person name="Kallscheuer N."/>
            <person name="Luecker S."/>
            <person name="Lage O.M."/>
            <person name="Pohl T."/>
            <person name="Merkel B.J."/>
            <person name="Hornburger P."/>
            <person name="Mueller R.-W."/>
            <person name="Bruemmer F."/>
            <person name="Labrenz M."/>
            <person name="Spormann A.M."/>
            <person name="Op den Camp H."/>
            <person name="Overmann J."/>
            <person name="Amann R."/>
            <person name="Jetten M.S.M."/>
            <person name="Mascher T."/>
            <person name="Medema M.H."/>
            <person name="Devos D.P."/>
            <person name="Kaster A.-K."/>
            <person name="Ovreas L."/>
            <person name="Rohde M."/>
            <person name="Galperin M.Y."/>
            <person name="Jogler C."/>
        </authorList>
    </citation>
    <scope>NUCLEOTIDE SEQUENCE [LARGE SCALE GENOMIC DNA]</scope>
    <source>
        <strain evidence="4 5">K23_9</strain>
    </source>
</reference>
<dbReference type="Proteomes" id="UP000319817">
    <property type="component" value="Chromosome"/>
</dbReference>
<evidence type="ECO:0000313" key="4">
    <source>
        <dbReference type="EMBL" id="QDT10077.1"/>
    </source>
</evidence>
<dbReference type="OrthoDB" id="9795548at2"/>
<feature type="domain" description="ABC transporter" evidence="3">
    <location>
        <begin position="5"/>
        <end position="230"/>
    </location>
</feature>
<keyword evidence="5" id="KW-1185">Reference proteome</keyword>
<dbReference type="Gene3D" id="3.40.50.300">
    <property type="entry name" value="P-loop containing nucleotide triphosphate hydrolases"/>
    <property type="match status" value="1"/>
</dbReference>
<dbReference type="PANTHER" id="PTHR43158:SF10">
    <property type="entry name" value="ABC TRANSPORTER ATP-BINDING PROTEIN YTRB"/>
    <property type="match status" value="1"/>
</dbReference>
<protein>
    <submittedName>
        <fullName evidence="4">ABC transporter ATP-binding protein YtrB</fullName>
    </submittedName>
</protein>
<sequence>MSSVITLHNVSKRFGRTQALDDVNLEIPPGIVFALLGENGAGKTTMIRILTGFQTPDSGTATVLRHDCVKGGMEIRREIGYVSDAPALYDWMTADEIGWFTSAFYDEAFSNRYLELLAAFDIPSGTRIKSMSKGQRAKVALALATAHDPQLLILDEPTSGLDPMVRRQFLESMVDRAALGRTVLLSSHQISEVERVADWVGIMHQGQLKLVQPLDALKQSTRIVTATMDDASATIALPPGNVLTESRNGRQMRWIVQDMPDNWQTTYSCESGVEDLKSESATLEDIFVAVCDRRATRPVDHEETSRPEPQLF</sequence>